<name>A0A7R8ATQ8_9EURO</name>
<dbReference type="OrthoDB" id="5086500at2759"/>
<feature type="transmembrane region" description="Helical" evidence="1">
    <location>
        <begin position="310"/>
        <end position="337"/>
    </location>
</feature>
<keyword evidence="1" id="KW-0472">Membrane</keyword>
<evidence type="ECO:0000313" key="3">
    <source>
        <dbReference type="Proteomes" id="UP000654913"/>
    </source>
</evidence>
<keyword evidence="1" id="KW-1133">Transmembrane helix</keyword>
<dbReference type="GeneID" id="64980698"/>
<reference evidence="2" key="1">
    <citation type="submission" date="2021-01" db="EMBL/GenBank/DDBJ databases">
        <authorList>
            <consortium name="Aspergillus puulaauensis MK2 genome sequencing consortium"/>
            <person name="Kazuki M."/>
            <person name="Futagami T."/>
        </authorList>
    </citation>
    <scope>NUCLEOTIDE SEQUENCE</scope>
    <source>
        <strain evidence="2">MK2</strain>
    </source>
</reference>
<evidence type="ECO:0000313" key="2">
    <source>
        <dbReference type="EMBL" id="BCS30701.1"/>
    </source>
</evidence>
<dbReference type="Pfam" id="PF20246">
    <property type="entry name" value="DUF6601"/>
    <property type="match status" value="1"/>
</dbReference>
<dbReference type="RefSeq" id="XP_041562887.1">
    <property type="nucleotide sequence ID" value="XM_041697348.1"/>
</dbReference>
<proteinExistence type="predicted"/>
<keyword evidence="1" id="KW-0812">Transmembrane</keyword>
<reference evidence="2" key="2">
    <citation type="submission" date="2021-02" db="EMBL/GenBank/DDBJ databases">
        <title>Aspergillus puulaauensis MK2 genome sequence.</title>
        <authorList>
            <person name="Futagami T."/>
            <person name="Mori K."/>
            <person name="Kadooka C."/>
            <person name="Tanaka T."/>
        </authorList>
    </citation>
    <scope>NUCLEOTIDE SEQUENCE</scope>
    <source>
        <strain evidence="2">MK2</strain>
    </source>
</reference>
<accession>A0A7R8ATQ8</accession>
<dbReference type="Proteomes" id="UP000654913">
    <property type="component" value="Chromosome 8"/>
</dbReference>
<keyword evidence="3" id="KW-1185">Reference proteome</keyword>
<dbReference type="KEGG" id="apuu:APUU_81004A"/>
<sequence>MKLEEAYRTPEHHYQKAEAPPFVIDLLRNPAAEVPEAKKEVLFPSTYWAELGEVRLVKNNEKEFLEGEFSVPKLDSLYDHLWLAGLPVPPRPLHYQLVLQREIVVCEKMDVHLVWGNRRIHIKPIPWFLLSPAFWETNLQCAEGCDCSRSQAYGDNHTHCKTKTQRTIALGFLFTYTALISSQHDFHLAQEAHLIPSERSGTSVNWTNWQTLVEQILTSSSTSIYESIHRRFHYGELRANRLNAVSLLTRQTYFLNQWPDYNSFIRDQLGWLAATTIYIALALSAMQVGLATERLEKDRAYMAAAYGFSVFAIIGPIVGGVLIVCVILVVGVVNWRFQRYRAKQRFRVIMGSVVEPRLRASAARQGLEYRIPTGGA</sequence>
<dbReference type="PANTHER" id="PTHR34414:SF1">
    <property type="entry name" value="SUBTILISIN-LIKE SERINE PROTEASE"/>
    <property type="match status" value="1"/>
</dbReference>
<organism evidence="2 3">
    <name type="scientific">Aspergillus puulaauensis</name>
    <dbReference type="NCBI Taxonomy" id="1220207"/>
    <lineage>
        <taxon>Eukaryota</taxon>
        <taxon>Fungi</taxon>
        <taxon>Dikarya</taxon>
        <taxon>Ascomycota</taxon>
        <taxon>Pezizomycotina</taxon>
        <taxon>Eurotiomycetes</taxon>
        <taxon>Eurotiomycetidae</taxon>
        <taxon>Eurotiales</taxon>
        <taxon>Aspergillaceae</taxon>
        <taxon>Aspergillus</taxon>
    </lineage>
</organism>
<feature type="transmembrane region" description="Helical" evidence="1">
    <location>
        <begin position="269"/>
        <end position="290"/>
    </location>
</feature>
<gene>
    <name evidence="2" type="ORF">APUU_81004A</name>
</gene>
<dbReference type="EMBL" id="AP024450">
    <property type="protein sequence ID" value="BCS30701.1"/>
    <property type="molecule type" value="Genomic_DNA"/>
</dbReference>
<dbReference type="PANTHER" id="PTHR34414">
    <property type="entry name" value="HET DOMAIN-CONTAINING PROTEIN-RELATED"/>
    <property type="match status" value="1"/>
</dbReference>
<dbReference type="AlphaFoldDB" id="A0A7R8ATQ8"/>
<dbReference type="InterPro" id="IPR046536">
    <property type="entry name" value="DUF6601"/>
</dbReference>
<evidence type="ECO:0000256" key="1">
    <source>
        <dbReference type="SAM" id="Phobius"/>
    </source>
</evidence>
<protein>
    <submittedName>
        <fullName evidence="2">Uncharacterized protein</fullName>
    </submittedName>
</protein>